<dbReference type="InterPro" id="IPR013904">
    <property type="entry name" value="RXT2_N"/>
</dbReference>
<keyword evidence="4" id="KW-1185">Reference proteome</keyword>
<feature type="region of interest" description="Disordered" evidence="1">
    <location>
        <begin position="1"/>
        <end position="30"/>
    </location>
</feature>
<reference evidence="3 4" key="1">
    <citation type="submission" date="2016-07" db="EMBL/GenBank/DDBJ databases">
        <title>Pervasive Adenine N6-methylation of Active Genes in Fungi.</title>
        <authorList>
            <consortium name="DOE Joint Genome Institute"/>
            <person name="Mondo S.J."/>
            <person name="Dannebaum R.O."/>
            <person name="Kuo R.C."/>
            <person name="Labutti K."/>
            <person name="Haridas S."/>
            <person name="Kuo A."/>
            <person name="Salamov A."/>
            <person name="Ahrendt S.R."/>
            <person name="Lipzen A."/>
            <person name="Sullivan W."/>
            <person name="Andreopoulos W.B."/>
            <person name="Clum A."/>
            <person name="Lindquist E."/>
            <person name="Daum C."/>
            <person name="Ramamoorthy G.K."/>
            <person name="Gryganskyi A."/>
            <person name="Culley D."/>
            <person name="Magnuson J.K."/>
            <person name="James T.Y."/>
            <person name="O'Malley M.A."/>
            <person name="Stajich J.E."/>
            <person name="Spatafora J.W."/>
            <person name="Visel A."/>
            <person name="Grigoriev I.V."/>
        </authorList>
    </citation>
    <scope>NUCLEOTIDE SEQUENCE [LARGE SCALE GENOMIC DNA]</scope>
    <source>
        <strain evidence="3 4">NRRL 3301</strain>
    </source>
</reference>
<dbReference type="PANTHER" id="PTHR28232">
    <property type="entry name" value="TRANSCRIPTIONAL REGULATORY PROTEIN RXT2"/>
    <property type="match status" value="1"/>
</dbReference>
<accession>A0A1X2GIZ5</accession>
<feature type="domain" description="Transcriptional regulatory protein RXT2 N-terminal" evidence="2">
    <location>
        <begin position="35"/>
        <end position="151"/>
    </location>
</feature>
<comment type="caution">
    <text evidence="3">The sequence shown here is derived from an EMBL/GenBank/DDBJ whole genome shotgun (WGS) entry which is preliminary data.</text>
</comment>
<dbReference type="AlphaFoldDB" id="A0A1X2GIZ5"/>
<organism evidence="3 4">
    <name type="scientific">Hesseltinella vesiculosa</name>
    <dbReference type="NCBI Taxonomy" id="101127"/>
    <lineage>
        <taxon>Eukaryota</taxon>
        <taxon>Fungi</taxon>
        <taxon>Fungi incertae sedis</taxon>
        <taxon>Mucoromycota</taxon>
        <taxon>Mucoromycotina</taxon>
        <taxon>Mucoromycetes</taxon>
        <taxon>Mucorales</taxon>
        <taxon>Cunninghamellaceae</taxon>
        <taxon>Hesseltinella</taxon>
    </lineage>
</organism>
<protein>
    <recommendedName>
        <fullName evidence="2">Transcriptional regulatory protein RXT2 N-terminal domain-containing protein</fullName>
    </recommendedName>
</protein>
<dbReference type="GO" id="GO:0033698">
    <property type="term" value="C:Rpd3L complex"/>
    <property type="evidence" value="ECO:0007669"/>
    <property type="project" value="TreeGrafter"/>
</dbReference>
<evidence type="ECO:0000256" key="1">
    <source>
        <dbReference type="SAM" id="MobiDB-lite"/>
    </source>
</evidence>
<dbReference type="InterPro" id="IPR039602">
    <property type="entry name" value="Rxt2"/>
</dbReference>
<dbReference type="EMBL" id="MCGT01000012">
    <property type="protein sequence ID" value="ORX54976.1"/>
    <property type="molecule type" value="Genomic_DNA"/>
</dbReference>
<name>A0A1X2GIZ5_9FUNG</name>
<proteinExistence type="predicted"/>
<sequence length="246" mass="28496">MTETKPVADSPAKAHHWINDQESDSEQEVGLVPHNRGYKLKRWATSDEQHSGNKLRATKSITEEAELIKDGKKHTVVKRKRRSVDEASDEEDPYTDINIEEILSPIETPTDIIQRPSLRRILKSRQIDALAGTAMEFIEGEKNFNKILCRLSSILHEDDPQYLDLHLNDHPNQDTNGTDEEKKEDPAELLRTVKDLLLENINYSNEYLSKLQGARDRLTKARLQKDALYLELRQQAAEQRRYHHKQ</sequence>
<dbReference type="Proteomes" id="UP000242146">
    <property type="component" value="Unassembled WGS sequence"/>
</dbReference>
<evidence type="ECO:0000259" key="2">
    <source>
        <dbReference type="Pfam" id="PF08595"/>
    </source>
</evidence>
<evidence type="ECO:0000313" key="3">
    <source>
        <dbReference type="EMBL" id="ORX54976.1"/>
    </source>
</evidence>
<dbReference type="Pfam" id="PF08595">
    <property type="entry name" value="RXT2_N"/>
    <property type="match status" value="1"/>
</dbReference>
<dbReference type="GO" id="GO:0005829">
    <property type="term" value="C:cytosol"/>
    <property type="evidence" value="ECO:0007669"/>
    <property type="project" value="TreeGrafter"/>
</dbReference>
<feature type="region of interest" description="Disordered" evidence="1">
    <location>
        <begin position="167"/>
        <end position="186"/>
    </location>
</feature>
<dbReference type="OrthoDB" id="2405722at2759"/>
<dbReference type="PANTHER" id="PTHR28232:SF1">
    <property type="entry name" value="TRANSCRIPTIONAL REGULATORY PROTEIN RXT2"/>
    <property type="match status" value="1"/>
</dbReference>
<gene>
    <name evidence="3" type="ORF">DM01DRAFT_1335270</name>
</gene>
<evidence type="ECO:0000313" key="4">
    <source>
        <dbReference type="Proteomes" id="UP000242146"/>
    </source>
</evidence>